<proteinExistence type="predicted"/>
<reference evidence="1" key="1">
    <citation type="submission" date="2023-07" db="EMBL/GenBank/DDBJ databases">
        <title>draft genome sequence of fig (Ficus carica).</title>
        <authorList>
            <person name="Takahashi T."/>
            <person name="Nishimura K."/>
        </authorList>
    </citation>
    <scope>NUCLEOTIDE SEQUENCE</scope>
</reference>
<name>A0AA87YU76_FICCA</name>
<dbReference type="Proteomes" id="UP001187192">
    <property type="component" value="Unassembled WGS sequence"/>
</dbReference>
<dbReference type="AlphaFoldDB" id="A0AA87YU76"/>
<accession>A0AA87YU76</accession>
<evidence type="ECO:0000313" key="2">
    <source>
        <dbReference type="Proteomes" id="UP001187192"/>
    </source>
</evidence>
<sequence length="49" mass="5851">MSKGKDNQVKFFDPKQEYDTQRCPSKLELITGHSSFKQGKYNHRLQHRL</sequence>
<gene>
    <name evidence="1" type="ORF">TIFTF001_040481</name>
</gene>
<organism evidence="1 2">
    <name type="scientific">Ficus carica</name>
    <name type="common">Common fig</name>
    <dbReference type="NCBI Taxonomy" id="3494"/>
    <lineage>
        <taxon>Eukaryota</taxon>
        <taxon>Viridiplantae</taxon>
        <taxon>Streptophyta</taxon>
        <taxon>Embryophyta</taxon>
        <taxon>Tracheophyta</taxon>
        <taxon>Spermatophyta</taxon>
        <taxon>Magnoliopsida</taxon>
        <taxon>eudicotyledons</taxon>
        <taxon>Gunneridae</taxon>
        <taxon>Pentapetalae</taxon>
        <taxon>rosids</taxon>
        <taxon>fabids</taxon>
        <taxon>Rosales</taxon>
        <taxon>Moraceae</taxon>
        <taxon>Ficeae</taxon>
        <taxon>Ficus</taxon>
    </lineage>
</organism>
<evidence type="ECO:0000313" key="1">
    <source>
        <dbReference type="EMBL" id="GMN23654.1"/>
    </source>
</evidence>
<keyword evidence="2" id="KW-1185">Reference proteome</keyword>
<dbReference type="EMBL" id="BTGU01001464">
    <property type="protein sequence ID" value="GMN23654.1"/>
    <property type="molecule type" value="Genomic_DNA"/>
</dbReference>
<comment type="caution">
    <text evidence="1">The sequence shown here is derived from an EMBL/GenBank/DDBJ whole genome shotgun (WGS) entry which is preliminary data.</text>
</comment>
<protein>
    <submittedName>
        <fullName evidence="1">Uncharacterized protein</fullName>
    </submittedName>
</protein>